<evidence type="ECO:0000256" key="1">
    <source>
        <dbReference type="SAM" id="MobiDB-lite"/>
    </source>
</evidence>
<feature type="region of interest" description="Disordered" evidence="1">
    <location>
        <begin position="106"/>
        <end position="125"/>
    </location>
</feature>
<keyword evidence="3" id="KW-1185">Reference proteome</keyword>
<evidence type="ECO:0000313" key="3">
    <source>
        <dbReference type="Proteomes" id="UP000770661"/>
    </source>
</evidence>
<organism evidence="2 3">
    <name type="scientific">Chionoecetes opilio</name>
    <name type="common">Atlantic snow crab</name>
    <name type="synonym">Cancer opilio</name>
    <dbReference type="NCBI Taxonomy" id="41210"/>
    <lineage>
        <taxon>Eukaryota</taxon>
        <taxon>Metazoa</taxon>
        <taxon>Ecdysozoa</taxon>
        <taxon>Arthropoda</taxon>
        <taxon>Crustacea</taxon>
        <taxon>Multicrustacea</taxon>
        <taxon>Malacostraca</taxon>
        <taxon>Eumalacostraca</taxon>
        <taxon>Eucarida</taxon>
        <taxon>Decapoda</taxon>
        <taxon>Pleocyemata</taxon>
        <taxon>Brachyura</taxon>
        <taxon>Eubrachyura</taxon>
        <taxon>Majoidea</taxon>
        <taxon>Majidae</taxon>
        <taxon>Chionoecetes</taxon>
    </lineage>
</organism>
<dbReference type="AlphaFoldDB" id="A0A8J4YGL1"/>
<sequence length="125" mass="13987">MPLKGTDLRQVRNIKDVKVRSKECLEAGAKYEDVVPIPVPDVAFSLKPEPPKPARRPSPNRPNHSPRLHVMPMFPQVETRQVPSSLTNGDVTPIEIPEGIPLLARILPPKEPPRDASYATLYKQQ</sequence>
<dbReference type="Proteomes" id="UP000770661">
    <property type="component" value="Unassembled WGS sequence"/>
</dbReference>
<feature type="region of interest" description="Disordered" evidence="1">
    <location>
        <begin position="43"/>
        <end position="69"/>
    </location>
</feature>
<proteinExistence type="predicted"/>
<dbReference type="EMBL" id="JACEEZ010009058">
    <property type="protein sequence ID" value="KAG0722816.1"/>
    <property type="molecule type" value="Genomic_DNA"/>
</dbReference>
<reference evidence="2" key="1">
    <citation type="submission" date="2020-07" db="EMBL/GenBank/DDBJ databases">
        <title>The High-quality genome of the commercially important snow crab, Chionoecetes opilio.</title>
        <authorList>
            <person name="Jeong J.-H."/>
            <person name="Ryu S."/>
        </authorList>
    </citation>
    <scope>NUCLEOTIDE SEQUENCE</scope>
    <source>
        <strain evidence="2">MADBK_172401_WGS</strain>
        <tissue evidence="2">Digestive gland</tissue>
    </source>
</reference>
<protein>
    <submittedName>
        <fullName evidence="2">Uncharacterized protein</fullName>
    </submittedName>
</protein>
<accession>A0A8J4YGL1</accession>
<comment type="caution">
    <text evidence="2">The sequence shown here is derived from an EMBL/GenBank/DDBJ whole genome shotgun (WGS) entry which is preliminary data.</text>
</comment>
<name>A0A8J4YGL1_CHIOP</name>
<gene>
    <name evidence="2" type="ORF">GWK47_043853</name>
</gene>
<evidence type="ECO:0000313" key="2">
    <source>
        <dbReference type="EMBL" id="KAG0722816.1"/>
    </source>
</evidence>